<feature type="region of interest" description="Disordered" evidence="5">
    <location>
        <begin position="31"/>
        <end position="54"/>
    </location>
</feature>
<dbReference type="GO" id="GO:0005634">
    <property type="term" value="C:nucleus"/>
    <property type="evidence" value="ECO:0007669"/>
    <property type="project" value="InterPro"/>
</dbReference>
<dbReference type="EMBL" id="BNCO01000035">
    <property type="protein sequence ID" value="GIL59609.1"/>
    <property type="molecule type" value="Genomic_DNA"/>
</dbReference>
<organism evidence="7 8">
    <name type="scientific">Volvox africanus</name>
    <dbReference type="NCBI Taxonomy" id="51714"/>
    <lineage>
        <taxon>Eukaryota</taxon>
        <taxon>Viridiplantae</taxon>
        <taxon>Chlorophyta</taxon>
        <taxon>core chlorophytes</taxon>
        <taxon>Chlorophyceae</taxon>
        <taxon>CS clade</taxon>
        <taxon>Chlamydomonadales</taxon>
        <taxon>Volvocaceae</taxon>
        <taxon>Volvox</taxon>
    </lineage>
</organism>
<feature type="compositionally biased region" description="Low complexity" evidence="5">
    <location>
        <begin position="801"/>
        <end position="810"/>
    </location>
</feature>
<feature type="region of interest" description="Disordered" evidence="5">
    <location>
        <begin position="833"/>
        <end position="861"/>
    </location>
</feature>
<keyword evidence="3" id="KW-0862">Zinc</keyword>
<proteinExistence type="predicted"/>
<dbReference type="InterPro" id="IPR004333">
    <property type="entry name" value="SBP_dom"/>
</dbReference>
<evidence type="ECO:0000256" key="5">
    <source>
        <dbReference type="SAM" id="MobiDB-lite"/>
    </source>
</evidence>
<evidence type="ECO:0000259" key="6">
    <source>
        <dbReference type="PROSITE" id="PS51141"/>
    </source>
</evidence>
<keyword evidence="2" id="KW-0863">Zinc-finger</keyword>
<accession>A0A8J4BE04</accession>
<feature type="region of interest" description="Disordered" evidence="5">
    <location>
        <begin position="1674"/>
        <end position="1704"/>
    </location>
</feature>
<evidence type="ECO:0000256" key="1">
    <source>
        <dbReference type="ARBA" id="ARBA00022723"/>
    </source>
</evidence>
<reference evidence="7" key="1">
    <citation type="journal article" date="2021" name="Proc. Natl. Acad. Sci. U.S.A.">
        <title>Three genomes in the algal genus Volvox reveal the fate of a haploid sex-determining region after a transition to homothallism.</title>
        <authorList>
            <person name="Yamamoto K."/>
            <person name="Hamaji T."/>
            <person name="Kawai-Toyooka H."/>
            <person name="Matsuzaki R."/>
            <person name="Takahashi F."/>
            <person name="Nishimura Y."/>
            <person name="Kawachi M."/>
            <person name="Noguchi H."/>
            <person name="Minakuchi Y."/>
            <person name="Umen J.G."/>
            <person name="Toyoda A."/>
            <person name="Nozaki H."/>
        </authorList>
    </citation>
    <scope>NUCLEOTIDE SEQUENCE</scope>
    <source>
        <strain evidence="7">NIES-3780</strain>
    </source>
</reference>
<feature type="region of interest" description="Disordered" evidence="5">
    <location>
        <begin position="1869"/>
        <end position="1897"/>
    </location>
</feature>
<evidence type="ECO:0000256" key="2">
    <source>
        <dbReference type="ARBA" id="ARBA00022771"/>
    </source>
</evidence>
<feature type="compositionally biased region" description="Polar residues" evidence="5">
    <location>
        <begin position="788"/>
        <end position="798"/>
    </location>
</feature>
<dbReference type="PROSITE" id="PS51141">
    <property type="entry name" value="ZF_SBP"/>
    <property type="match status" value="1"/>
</dbReference>
<feature type="region of interest" description="Disordered" evidence="5">
    <location>
        <begin position="265"/>
        <end position="372"/>
    </location>
</feature>
<feature type="compositionally biased region" description="Basic and acidic residues" evidence="5">
    <location>
        <begin position="1869"/>
        <end position="1881"/>
    </location>
</feature>
<feature type="region of interest" description="Disordered" evidence="5">
    <location>
        <begin position="712"/>
        <end position="746"/>
    </location>
</feature>
<feature type="region of interest" description="Disordered" evidence="5">
    <location>
        <begin position="1717"/>
        <end position="1755"/>
    </location>
</feature>
<feature type="compositionally biased region" description="Low complexity" evidence="5">
    <location>
        <begin position="889"/>
        <end position="904"/>
    </location>
</feature>
<feature type="compositionally biased region" description="Polar residues" evidence="5">
    <location>
        <begin position="291"/>
        <end position="303"/>
    </location>
</feature>
<dbReference type="Pfam" id="PF03110">
    <property type="entry name" value="SBP"/>
    <property type="match status" value="1"/>
</dbReference>
<dbReference type="Proteomes" id="UP000747399">
    <property type="component" value="Unassembled WGS sequence"/>
</dbReference>
<dbReference type="GO" id="GO:0008270">
    <property type="term" value="F:zinc ion binding"/>
    <property type="evidence" value="ECO:0007669"/>
    <property type="project" value="UniProtKB-KW"/>
</dbReference>
<name>A0A8J4BE04_9CHLO</name>
<feature type="compositionally biased region" description="Basic residues" evidence="5">
    <location>
        <begin position="266"/>
        <end position="278"/>
    </location>
</feature>
<keyword evidence="8" id="KW-1185">Reference proteome</keyword>
<keyword evidence="1" id="KW-0479">Metal-binding</keyword>
<comment type="caution">
    <text evidence="7">The sequence shown here is derived from an EMBL/GenBank/DDBJ whole genome shotgun (WGS) entry which is preliminary data.</text>
</comment>
<protein>
    <recommendedName>
        <fullName evidence="6">SBP-type domain-containing protein</fullName>
    </recommendedName>
</protein>
<feature type="region of interest" description="Disordered" evidence="5">
    <location>
        <begin position="126"/>
        <end position="235"/>
    </location>
</feature>
<dbReference type="InterPro" id="IPR036893">
    <property type="entry name" value="SBP_sf"/>
</dbReference>
<evidence type="ECO:0000313" key="7">
    <source>
        <dbReference type="EMBL" id="GIL59609.1"/>
    </source>
</evidence>
<feature type="compositionally biased region" description="Basic residues" evidence="5">
    <location>
        <begin position="126"/>
        <end position="135"/>
    </location>
</feature>
<feature type="compositionally biased region" description="Polar residues" evidence="5">
    <location>
        <begin position="1731"/>
        <end position="1743"/>
    </location>
</feature>
<sequence>MSGSSDSQPAPHAWDASGTLWNPITMSSHALGPSDGITPKLQRPRGRSGGRTSCQVPGCAESLVDCKPYFKRHLVCQTHAVSPIVMMDGVEMRFCQQCAKFERLSAFDAGNRSCRLRLLRRNVAKHRSQLAKRVARSGDEPEARPARQHSKHARVPSLPDLAGNIGGDAAGGMVDVDGTGQPGTSSSQPHERSGGSSGEPDTRCWDAGPMPSHFRGASGGEDWRSQVASGPTKRTKMALSDAAAVTTTEMEGSQADMDDLAMALVRHPHSKQRKRRQRAVPPRPRDESNSESRTLQSHNNSQDVNDDVDATLAPLTLGLRLDRRSEDTEPSANKTGVAGATTPELPPCTSAVQSVSPKTQPPPKYLQQVPQQQQQSRSLVWLEERGPARPSRVLNGIHRGGAALYDTISALVTEPAQRSDAHAITTTGEAAARRLDDLAAGGPSFGVLPGAEATLFEDGMPSNVPLAMQALSSRPNLTHSDRQTLESLLGLAPGPFMTLRAMSNSTITSLDEQLYDIMHDVMKEGGSNTGWFSDALPAEAAPVAPHSFVRRSPVSNATGALAAAYTYLGTPVMETEKRGVLAAPDGGGASRSELPYNQAHPSTGYGADDARHRVWGVNSGGLGATLANPALNEMGDGGGLQSEATLQVTGRTPASTEVAAAAHEGPMPAWAQMPQYQPQATQQLHQQEFVRAAPQQHHLPQQQYPQKGMVLHQQHLPSQQHQQQQFQQQFQQHQQHQQQPVQLPQQTSTELQLQELQQQQRTLEHKLQELQQRKMQLQHQQRVMAPTSVTAPASSVTPCDSAPRAGAGSGPVAAGPVGAFPDQINPQRHQQVYEHRHRNNMQQQQQQQQRYHHPHRPGAGDGNVMPAVPFGVQPHGHPHPRPRLHVHPQPHVGAPAPGFAGQPGTMPPEAPKQQLPRPPSAIVAPRPPSPPGAVVMGAPPGPGSWIAPSWGNIPPHVRGGGGGNGDLPYAGHGDANAHTVGATAGALAGGWGASQATESAWDDYYHSPYDTVRLSVKMMECSPYDMDSTLTQEMLHQMASGGGRCNVPPPLASVRPGCVRVVFNATVLAADCERVADNRGVQGRDFDQAPFSARSGGVMAAVRQLAMTNDTAVVLQAGNNQVVSVDKTGREVTPDNGAAAAALSLPAPVLTRASMAAVYIGARGSFQVHGSGLSGPNVEFWGRIQGVHYQLQVQHTCGDSYALIQLPTMPSCGLLVVEAAAGADAALLSDWLALLVAPTERVAAELNGLQTRLPPASMRRLLVDLGSLLDVLPLLSQPVNGVCPVLGQLGGASSACSKNTWRSSSVDPELAGGIAEAGTCCGGDGCDSPEGPCSNDAAATDAGVLSYNMSYAETLSTLASSHGGPLCQSSSTAAASLCVGISGSGVSRMSAATADGQCSGAAVHCGTASGRAAVAAVLTSITDDSGGDVQATSASHGAGPGGPPVKLSAYLLANLAERAAIGEASAFGGNHVGGWSAAAAAFGNPNVRRLLRGFDPSEVLTNGDDETVLQQVLGTEAVRLLLARAVSVIMFFAERMLVDSALCVVSALSELYFAFPDLLRADLAPTIQRGATNLLHAAVRARSLALMLALVKCGPVLGDNVSLAWQGPGGISPLHLVALLAQPYIITGLQFGVPDIREMWHSLKDDNGVSPADLLAQTLQPVYGVPFSASGATGAVRSPCTREATQPTQPTQPTPPAASKDRLSSVLCREQRTVLRIGPQVSPRAGADPNNVDTTSEQGSDFFQTPLPSPSPSTSLPTVFKCCDGDSPSVAVAPMSSAAESSWLEETKLAAELNGALVLSSQWSNGRMKDEAECGNGAQGGVAGMTAVAEGLNCTTVSCPVAGASAGNAAGVATPPNVPFNYSEAALSEEAHGKGAAHEPKVAAGPPGVQQQGHLAGRGVPSFTGLALNIARRLMPW</sequence>
<keyword evidence="4" id="KW-0175">Coiled coil</keyword>
<evidence type="ECO:0000313" key="8">
    <source>
        <dbReference type="Proteomes" id="UP000747399"/>
    </source>
</evidence>
<feature type="domain" description="SBP-type" evidence="6">
    <location>
        <begin position="51"/>
        <end position="128"/>
    </location>
</feature>
<evidence type="ECO:0000256" key="3">
    <source>
        <dbReference type="ARBA" id="ARBA00022833"/>
    </source>
</evidence>
<dbReference type="InterPro" id="IPR044817">
    <property type="entry name" value="SBP-like"/>
</dbReference>
<feature type="region of interest" description="Disordered" evidence="5">
    <location>
        <begin position="788"/>
        <end position="810"/>
    </location>
</feature>
<dbReference type="SUPFAM" id="SSF103612">
    <property type="entry name" value="SBT domain"/>
    <property type="match status" value="1"/>
</dbReference>
<evidence type="ECO:0000256" key="4">
    <source>
        <dbReference type="SAM" id="Coils"/>
    </source>
</evidence>
<gene>
    <name evidence="7" type="ORF">Vafri_14346</name>
</gene>
<feature type="compositionally biased region" description="Basic and acidic residues" evidence="5">
    <location>
        <begin position="136"/>
        <end position="145"/>
    </location>
</feature>
<dbReference type="GO" id="GO:0003677">
    <property type="term" value="F:DNA binding"/>
    <property type="evidence" value="ECO:0007669"/>
    <property type="project" value="InterPro"/>
</dbReference>
<dbReference type="Gene3D" id="4.10.1100.10">
    <property type="entry name" value="Transcription factor, SBP-box domain"/>
    <property type="match status" value="1"/>
</dbReference>
<feature type="coiled-coil region" evidence="4">
    <location>
        <begin position="746"/>
        <end position="780"/>
    </location>
</feature>
<feature type="region of interest" description="Disordered" evidence="5">
    <location>
        <begin position="888"/>
        <end position="919"/>
    </location>
</feature>
<dbReference type="PANTHER" id="PTHR31251">
    <property type="entry name" value="SQUAMOSA PROMOTER-BINDING-LIKE PROTEIN 4"/>
    <property type="match status" value="1"/>
</dbReference>
<dbReference type="PANTHER" id="PTHR31251:SF169">
    <property type="entry name" value="SQUAMOSA PROMOTER-BINDING-LIKE PROTEIN 8"/>
    <property type="match status" value="1"/>
</dbReference>